<organism evidence="4 5">
    <name type="scientific">Arthrobacter russicus</name>
    <dbReference type="NCBI Taxonomy" id="172040"/>
    <lineage>
        <taxon>Bacteria</taxon>
        <taxon>Bacillati</taxon>
        <taxon>Actinomycetota</taxon>
        <taxon>Actinomycetes</taxon>
        <taxon>Micrococcales</taxon>
        <taxon>Micrococcaceae</taxon>
        <taxon>Arthrobacter</taxon>
    </lineage>
</organism>
<dbReference type="SUPFAM" id="SSF53756">
    <property type="entry name" value="UDP-Glycosyltransferase/glycogen phosphorylase"/>
    <property type="match status" value="1"/>
</dbReference>
<reference evidence="4 5" key="1">
    <citation type="submission" date="2023-07" db="EMBL/GenBank/DDBJ databases">
        <title>Sequencing the genomes of 1000 actinobacteria strains.</title>
        <authorList>
            <person name="Klenk H.-P."/>
        </authorList>
    </citation>
    <scope>NUCLEOTIDE SEQUENCE [LARGE SCALE GENOMIC DNA]</scope>
    <source>
        <strain evidence="4 5">DSM 14555</strain>
    </source>
</reference>
<evidence type="ECO:0000256" key="1">
    <source>
        <dbReference type="ARBA" id="ARBA00022676"/>
    </source>
</evidence>
<evidence type="ECO:0000313" key="4">
    <source>
        <dbReference type="EMBL" id="MDR6270445.1"/>
    </source>
</evidence>
<dbReference type="PANTHER" id="PTHR12526">
    <property type="entry name" value="GLYCOSYLTRANSFERASE"/>
    <property type="match status" value="1"/>
</dbReference>
<comment type="caution">
    <text evidence="4">The sequence shown here is derived from an EMBL/GenBank/DDBJ whole genome shotgun (WGS) entry which is preliminary data.</text>
</comment>
<proteinExistence type="predicted"/>
<keyword evidence="1" id="KW-0328">Glycosyltransferase</keyword>
<dbReference type="Pfam" id="PF13579">
    <property type="entry name" value="Glyco_trans_4_4"/>
    <property type="match status" value="1"/>
</dbReference>
<feature type="domain" description="Glycosyltransferase subfamily 4-like N-terminal" evidence="3">
    <location>
        <begin position="35"/>
        <end position="226"/>
    </location>
</feature>
<dbReference type="PANTHER" id="PTHR12526:SF510">
    <property type="entry name" value="D-INOSITOL 3-PHOSPHATE GLYCOSYLTRANSFERASE"/>
    <property type="match status" value="1"/>
</dbReference>
<dbReference type="Proteomes" id="UP001185069">
    <property type="component" value="Unassembled WGS sequence"/>
</dbReference>
<gene>
    <name evidence="4" type="ORF">JOE69_002683</name>
</gene>
<dbReference type="Pfam" id="PF13692">
    <property type="entry name" value="Glyco_trans_1_4"/>
    <property type="match status" value="1"/>
</dbReference>
<dbReference type="RefSeq" id="WP_309799537.1">
    <property type="nucleotide sequence ID" value="NZ_BAAAHY010000007.1"/>
</dbReference>
<keyword evidence="5" id="KW-1185">Reference proteome</keyword>
<dbReference type="InterPro" id="IPR028098">
    <property type="entry name" value="Glyco_trans_4-like_N"/>
</dbReference>
<protein>
    <submittedName>
        <fullName evidence="4">Glycosyltransferase involved in cell wall biosynthesis</fullName>
    </submittedName>
</protein>
<accession>A0ABU1JE64</accession>
<evidence type="ECO:0000313" key="5">
    <source>
        <dbReference type="Proteomes" id="UP001185069"/>
    </source>
</evidence>
<name>A0ABU1JE64_9MICC</name>
<dbReference type="Gene3D" id="3.40.50.2000">
    <property type="entry name" value="Glycogen Phosphorylase B"/>
    <property type="match status" value="2"/>
</dbReference>
<sequence>MTRPDPTAAEREAPGLRILLLAARNVTGQRNGRITVLETAVKALTAQGHTVTVLALTSEAGPERWLDCPVRRIAPPKPVTLAANAVRAIFRGGSLNESIFDATPIRNEVRTAISADSAQVVIADGIRIWPLVQGLEVPVIMHLDDLLSDRYRDPKFIAGNESVLGYFSSQLPRPFLPAAERLVKLLLGFEARRLAVRERQVAQAADFTALTSRAEAEILAARSGKPVSGIPMAVDPREPADPAGAASNSAVFLGALYYGPNMAALRFVRDELLPLLRARGVALQLDVIGAANPTQQAEFADCPEISIRGYVDDLTAALHGHRMFLSPVTVGTGVKTKVLDGMSVGLPVVATRLGVAGIPMVEGQHALVADSAAGLAEHIELLVQQPETAAALGAAGRALLAETMSVPVVQEAWRDALDAVRPEFQEVPK</sequence>
<keyword evidence="2" id="KW-0808">Transferase</keyword>
<evidence type="ECO:0000256" key="2">
    <source>
        <dbReference type="ARBA" id="ARBA00022679"/>
    </source>
</evidence>
<evidence type="ECO:0000259" key="3">
    <source>
        <dbReference type="Pfam" id="PF13579"/>
    </source>
</evidence>
<dbReference type="EMBL" id="JAVDQF010000001">
    <property type="protein sequence ID" value="MDR6270445.1"/>
    <property type="molecule type" value="Genomic_DNA"/>
</dbReference>